<evidence type="ECO:0000259" key="1">
    <source>
        <dbReference type="PROSITE" id="PS50404"/>
    </source>
</evidence>
<dbReference type="InterPro" id="IPR040079">
    <property type="entry name" value="Glutathione_S-Trfase"/>
</dbReference>
<dbReference type="CDD" id="cd03060">
    <property type="entry name" value="GST_N_Omega_like"/>
    <property type="match status" value="1"/>
</dbReference>
<comment type="caution">
    <text evidence="3">The sequence shown here is derived from an EMBL/GenBank/DDBJ whole genome shotgun (WGS) entry which is preliminary data.</text>
</comment>
<name>A0ABQ4PKM2_9GAMM</name>
<dbReference type="SFLD" id="SFLDS00019">
    <property type="entry name" value="Glutathione_Transferase_(cytos"/>
    <property type="match status" value="1"/>
</dbReference>
<reference evidence="3 4" key="1">
    <citation type="submission" date="2021-05" db="EMBL/GenBank/DDBJ databases">
        <title>Molecular characterization for Shewanella algae harboring chromosomal blaOXA-55-like strains isolated from clinical and environment sample.</title>
        <authorList>
            <person name="Ohama Y."/>
            <person name="Aoki K."/>
            <person name="Harada S."/>
            <person name="Moriya K."/>
            <person name="Ishii Y."/>
            <person name="Tateda K."/>
        </authorList>
    </citation>
    <scope>NUCLEOTIDE SEQUENCE [LARGE SCALE GENOMIC DNA]</scope>
    <source>
        <strain evidence="3 4">LMG 23746</strain>
    </source>
</reference>
<dbReference type="PROSITE" id="PS50404">
    <property type="entry name" value="GST_NTER"/>
    <property type="match status" value="1"/>
</dbReference>
<dbReference type="Gene3D" id="3.40.30.10">
    <property type="entry name" value="Glutaredoxin"/>
    <property type="match status" value="1"/>
</dbReference>
<dbReference type="InterPro" id="IPR010987">
    <property type="entry name" value="Glutathione-S-Trfase_C-like"/>
</dbReference>
<dbReference type="RefSeq" id="WP_119979075.1">
    <property type="nucleotide sequence ID" value="NZ_BPFB01000028.1"/>
</dbReference>
<dbReference type="CDD" id="cd03196">
    <property type="entry name" value="GST_C_5"/>
    <property type="match status" value="1"/>
</dbReference>
<gene>
    <name evidence="3" type="ORF">TUM4630_24250</name>
</gene>
<dbReference type="InterPro" id="IPR004045">
    <property type="entry name" value="Glutathione_S-Trfase_N"/>
</dbReference>
<sequence>MPSVTLYSFRRCPYAMRARLGIWLAQCTVELREIILKHKPLTMLEASPKGTVPVLILQDGTVIDESLDIIKWALQQNDPLDLRRLDHPTQQALIASLIQQNDNDFKPYLDKYKYADRHPEQHAEDYREQGEHFIARLEQQLQVGPYLLGERLSLADIAIFPFIRQFAHVDLPWWQQAPYPKVQTWLQALLNSEMFNAIMVKYPTWLDSGEAVIFTGDPLLLTSKTQ</sequence>
<evidence type="ECO:0000259" key="2">
    <source>
        <dbReference type="PROSITE" id="PS50405"/>
    </source>
</evidence>
<dbReference type="SUPFAM" id="SSF52833">
    <property type="entry name" value="Thioredoxin-like"/>
    <property type="match status" value="1"/>
</dbReference>
<organism evidence="3 4">
    <name type="scientific">Shewanella algidipiscicola</name>
    <dbReference type="NCBI Taxonomy" id="614070"/>
    <lineage>
        <taxon>Bacteria</taxon>
        <taxon>Pseudomonadati</taxon>
        <taxon>Pseudomonadota</taxon>
        <taxon>Gammaproteobacteria</taxon>
        <taxon>Alteromonadales</taxon>
        <taxon>Shewanellaceae</taxon>
        <taxon>Shewanella</taxon>
    </lineage>
</organism>
<dbReference type="SUPFAM" id="SSF47616">
    <property type="entry name" value="GST C-terminal domain-like"/>
    <property type="match status" value="1"/>
</dbReference>
<dbReference type="Pfam" id="PF13417">
    <property type="entry name" value="GST_N_3"/>
    <property type="match status" value="1"/>
</dbReference>
<dbReference type="InterPro" id="IPR036282">
    <property type="entry name" value="Glutathione-S-Trfase_C_sf"/>
</dbReference>
<dbReference type="PROSITE" id="PS50405">
    <property type="entry name" value="GST_CTER"/>
    <property type="match status" value="1"/>
</dbReference>
<dbReference type="Pfam" id="PF13410">
    <property type="entry name" value="GST_C_2"/>
    <property type="match status" value="1"/>
</dbReference>
<dbReference type="InterPro" id="IPR036249">
    <property type="entry name" value="Thioredoxin-like_sf"/>
</dbReference>
<dbReference type="EMBL" id="BPFB01000028">
    <property type="protein sequence ID" value="GIU48287.1"/>
    <property type="molecule type" value="Genomic_DNA"/>
</dbReference>
<dbReference type="SFLD" id="SFLDG00358">
    <property type="entry name" value="Main_(cytGST)"/>
    <property type="match status" value="1"/>
</dbReference>
<dbReference type="Gene3D" id="1.20.1050.10">
    <property type="match status" value="1"/>
</dbReference>
<evidence type="ECO:0000313" key="3">
    <source>
        <dbReference type="EMBL" id="GIU48287.1"/>
    </source>
</evidence>
<protein>
    <submittedName>
        <fullName evidence="3">Glutathione S-transferase</fullName>
    </submittedName>
</protein>
<evidence type="ECO:0000313" key="4">
    <source>
        <dbReference type="Proteomes" id="UP000761574"/>
    </source>
</evidence>
<dbReference type="Proteomes" id="UP000761574">
    <property type="component" value="Unassembled WGS sequence"/>
</dbReference>
<feature type="domain" description="GST C-terminal" evidence="2">
    <location>
        <begin position="87"/>
        <end position="219"/>
    </location>
</feature>
<dbReference type="PANTHER" id="PTHR43968">
    <property type="match status" value="1"/>
</dbReference>
<proteinExistence type="predicted"/>
<keyword evidence="4" id="KW-1185">Reference proteome</keyword>
<accession>A0ABQ4PKM2</accession>
<dbReference type="PANTHER" id="PTHR43968:SF6">
    <property type="entry name" value="GLUTATHIONE S-TRANSFERASE OMEGA"/>
    <property type="match status" value="1"/>
</dbReference>
<feature type="domain" description="GST N-terminal" evidence="1">
    <location>
        <begin position="2"/>
        <end position="81"/>
    </location>
</feature>
<dbReference type="InterPro" id="IPR050983">
    <property type="entry name" value="GST_Omega/HSP26"/>
</dbReference>